<proteinExistence type="predicted"/>
<dbReference type="Pfam" id="PF13343">
    <property type="entry name" value="SBP_bac_6"/>
    <property type="match status" value="1"/>
</dbReference>
<comment type="caution">
    <text evidence="2">The sequence shown here is derived from an EMBL/GenBank/DDBJ whole genome shotgun (WGS) entry which is preliminary data.</text>
</comment>
<sequence length="249" mass="27567">MKDTISAAFKESPFFDFTVELVTLFYNNEVYAESPVKSWWDLTRPEWKGKILMPDPMSAPELLSLFGAFSLHADEMAADYQRVFGKLLVLNNSVDAGYEFMRRLLANDVVIVDSQGGAVKAIGAAGQTNPSLCIVVSSKLRERSTGLHIAIATELTPVVGMANPNSLIMVQDCPHPNAAKLLIRWIAGEKDGTGAGYDGFKVVGGWPTRYNGVNVSDQSLSDLKYWVDDRAYMYKNGLKLRDAWLAYQN</sequence>
<keyword evidence="1" id="KW-0732">Signal</keyword>
<dbReference type="AlphaFoldDB" id="A0A645CVS9"/>
<protein>
    <submittedName>
        <fullName evidence="2">Uncharacterized protein</fullName>
    </submittedName>
</protein>
<gene>
    <name evidence="2" type="ORF">SDC9_128026</name>
</gene>
<accession>A0A645CVS9</accession>
<reference evidence="2" key="1">
    <citation type="submission" date="2019-08" db="EMBL/GenBank/DDBJ databases">
        <authorList>
            <person name="Kucharzyk K."/>
            <person name="Murdoch R.W."/>
            <person name="Higgins S."/>
            <person name="Loffler F."/>
        </authorList>
    </citation>
    <scope>NUCLEOTIDE SEQUENCE</scope>
</reference>
<dbReference type="EMBL" id="VSSQ01030441">
    <property type="protein sequence ID" value="MPM80975.1"/>
    <property type="molecule type" value="Genomic_DNA"/>
</dbReference>
<name>A0A645CVS9_9ZZZZ</name>
<organism evidence="2">
    <name type="scientific">bioreactor metagenome</name>
    <dbReference type="NCBI Taxonomy" id="1076179"/>
    <lineage>
        <taxon>unclassified sequences</taxon>
        <taxon>metagenomes</taxon>
        <taxon>ecological metagenomes</taxon>
    </lineage>
</organism>
<dbReference type="PANTHER" id="PTHR30006">
    <property type="entry name" value="THIAMINE-BINDING PERIPLASMIC PROTEIN-RELATED"/>
    <property type="match status" value="1"/>
</dbReference>
<dbReference type="Gene3D" id="3.40.190.10">
    <property type="entry name" value="Periplasmic binding protein-like II"/>
    <property type="match status" value="1"/>
</dbReference>
<dbReference type="PANTHER" id="PTHR30006:SF2">
    <property type="entry name" value="ABC TRANSPORTER SUBSTRATE-BINDING PROTEIN"/>
    <property type="match status" value="1"/>
</dbReference>
<evidence type="ECO:0000313" key="2">
    <source>
        <dbReference type="EMBL" id="MPM80975.1"/>
    </source>
</evidence>
<dbReference type="SUPFAM" id="SSF53850">
    <property type="entry name" value="Periplasmic binding protein-like II"/>
    <property type="match status" value="1"/>
</dbReference>
<evidence type="ECO:0000256" key="1">
    <source>
        <dbReference type="ARBA" id="ARBA00022729"/>
    </source>
</evidence>